<dbReference type="Proteomes" id="UP000537989">
    <property type="component" value="Unassembled WGS sequence"/>
</dbReference>
<feature type="region of interest" description="Disordered" evidence="1">
    <location>
        <begin position="122"/>
        <end position="217"/>
    </location>
</feature>
<feature type="compositionally biased region" description="Polar residues" evidence="1">
    <location>
        <begin position="543"/>
        <end position="555"/>
    </location>
</feature>
<evidence type="ECO:0000313" key="3">
    <source>
        <dbReference type="Proteomes" id="UP000537989"/>
    </source>
</evidence>
<feature type="compositionally biased region" description="Polar residues" evidence="1">
    <location>
        <begin position="141"/>
        <end position="150"/>
    </location>
</feature>
<feature type="region of interest" description="Disordered" evidence="1">
    <location>
        <begin position="870"/>
        <end position="899"/>
    </location>
</feature>
<dbReference type="AlphaFoldDB" id="A0AAN5Z6N5"/>
<dbReference type="EMBL" id="JAAMOD010000269">
    <property type="protein sequence ID" value="KAF5232845.1"/>
    <property type="molecule type" value="Genomic_DNA"/>
</dbReference>
<sequence length="1024" mass="115047">MGNPHGCSEKARRLREYHCRWMSQVDDTPMPPDDVYQVELEAAKKKVQDANQACLDAAESGDVFSSIACFTRAVEQQERIKLRIKQKEAENKEECEVREFLDILGRPWFDRVYNRWLADQQTLSTPAQESVEEEVGPDTTIDAQQPTLVDSSSTTPPATPTPPAGDLSHPLATGNKQQDRIERVGRLTSTTPTRSGKRPISPKTVPDSANKCIRPDRPIGPFAKRTITFAEVHDDGNAAKRYWIEEFRSRYYILECKGKGCNILFDCYRPIRQAMHHLTGPKHLKNPKAPLDFSKVISQLGTQVVDCTSELLEENNKVTLDRQAQTRASLDKNTDSNEDSARCAHNDSAAHQPGQVLETAYEDEPNFAVLILPWECCDRQGIPDGGSRVQQTLSPRDAYETELKYANAKVREASCAFTRDGSVLMGGSDLVGVHPNCDTLLLAVERMQQLKVRGTTVRQEENDYQNRIEREQADGLRAHLNILGTTLCKRVFTEWLATQQSPPAPVEGQSADITTDLEFSPIADLPTSGDPSAGDQVEEEVSDLQQPTPAALSTPNIPPVSDLPKSSKRKRRAKQPIPSGPLTNRTIEFSEVYQDGHAAQKYVIDKCGDYWYIVNCEEHQLEFRTAHPLLGAIKHLRAQEHNPDGAETSIQMAIAKFGRRVINCSDKDAEKNNKLAIGMFSYDEVCVPQRRRRTRADLVEDTDEDRPNNTRKSSRTSISPVNPQPGEVYKTSWGSHQYAVVILPRTGSLSQAGFQETNISIKDTPLVKDLRDIPRCYAYETASGVLEWAESYGPGGSKDSQSRYPAMYLTDPEFEGCQYCWLHVSKLQTYHRNDRGVMFQEYVHNFIAGREQAANGDYIAEPTAVFSGIETTDDRSPISHSSSTAEEQSGFSRESTVLVSDNDSDFERRLVLQTRENSRMKEEVVQQSPMEVAGVPLNKSEVQAPEQPAMIDQEERNGQAIDHSPVLEQHDGHMDVDTQVDNTIDSMITPGKQITKEEIQMWNVLRFLKHDVHNDIDDRFRFVL</sequence>
<organism evidence="2 3">
    <name type="scientific">Fusarium austroamericanum</name>
    <dbReference type="NCBI Taxonomy" id="282268"/>
    <lineage>
        <taxon>Eukaryota</taxon>
        <taxon>Fungi</taxon>
        <taxon>Dikarya</taxon>
        <taxon>Ascomycota</taxon>
        <taxon>Pezizomycotina</taxon>
        <taxon>Sordariomycetes</taxon>
        <taxon>Hypocreomycetidae</taxon>
        <taxon>Hypocreales</taxon>
        <taxon>Nectriaceae</taxon>
        <taxon>Fusarium</taxon>
    </lineage>
</organism>
<feature type="compositionally biased region" description="Basic and acidic residues" evidence="1">
    <location>
        <begin position="329"/>
        <end position="345"/>
    </location>
</feature>
<evidence type="ECO:0000256" key="1">
    <source>
        <dbReference type="SAM" id="MobiDB-lite"/>
    </source>
</evidence>
<feature type="compositionally biased region" description="Polar residues" evidence="1">
    <location>
        <begin position="878"/>
        <end position="899"/>
    </location>
</feature>
<feature type="region of interest" description="Disordered" evidence="1">
    <location>
        <begin position="696"/>
        <end position="729"/>
    </location>
</feature>
<reference evidence="2 3" key="1">
    <citation type="submission" date="2020-02" db="EMBL/GenBank/DDBJ databases">
        <title>Identification and distribution of gene clusters putatively required for synthesis of sphingolipid metabolism inhibitors in phylogenetically diverse species of the filamentous fungus Fusarium.</title>
        <authorList>
            <person name="Kim H.-S."/>
            <person name="Busman M."/>
            <person name="Brown D.W."/>
            <person name="Divon H."/>
            <person name="Uhlig S."/>
            <person name="Proctor R.H."/>
        </authorList>
    </citation>
    <scope>NUCLEOTIDE SEQUENCE [LARGE SCALE GENOMIC DNA]</scope>
    <source>
        <strain evidence="2 3">NRRL 2903</strain>
    </source>
</reference>
<feature type="region of interest" description="Disordered" evidence="1">
    <location>
        <begin position="521"/>
        <end position="583"/>
    </location>
</feature>
<name>A0AAN5Z6N5_FUSAU</name>
<feature type="region of interest" description="Disordered" evidence="1">
    <location>
        <begin position="323"/>
        <end position="349"/>
    </location>
</feature>
<accession>A0AAN5Z6N5</accession>
<protein>
    <submittedName>
        <fullName evidence="2">Uncharacterized protein</fullName>
    </submittedName>
</protein>
<keyword evidence="3" id="KW-1185">Reference proteome</keyword>
<gene>
    <name evidence="2" type="ORF">FAUST_8491</name>
</gene>
<proteinExistence type="predicted"/>
<evidence type="ECO:0000313" key="2">
    <source>
        <dbReference type="EMBL" id="KAF5232845.1"/>
    </source>
</evidence>
<comment type="caution">
    <text evidence="2">The sequence shown here is derived from an EMBL/GenBank/DDBJ whole genome shotgun (WGS) entry which is preliminary data.</text>
</comment>